<protein>
    <recommendedName>
        <fullName evidence="3">HPr kinase</fullName>
    </recommendedName>
</protein>
<organism evidence="1 2">
    <name type="scientific">Cyclobacterium amurskyense</name>
    <dbReference type="NCBI Taxonomy" id="320787"/>
    <lineage>
        <taxon>Bacteria</taxon>
        <taxon>Pseudomonadati</taxon>
        <taxon>Bacteroidota</taxon>
        <taxon>Cytophagia</taxon>
        <taxon>Cytophagales</taxon>
        <taxon>Cyclobacteriaceae</taxon>
        <taxon>Cyclobacterium</taxon>
    </lineage>
</organism>
<gene>
    <name evidence="1" type="ORF">CA2015_3247</name>
</gene>
<accession>A0A0H4PDV5</accession>
<evidence type="ECO:0008006" key="3">
    <source>
        <dbReference type="Google" id="ProtNLM"/>
    </source>
</evidence>
<keyword evidence="2" id="KW-1185">Reference proteome</keyword>
<dbReference type="SUPFAM" id="SSF53795">
    <property type="entry name" value="PEP carboxykinase-like"/>
    <property type="match status" value="1"/>
</dbReference>
<dbReference type="STRING" id="320787.CA2015_3247"/>
<proteinExistence type="predicted"/>
<dbReference type="KEGG" id="camu:CA2015_3247"/>
<reference evidence="1 2" key="1">
    <citation type="submission" date="2015-07" db="EMBL/GenBank/DDBJ databases">
        <authorList>
            <person name="Kim K.M."/>
        </authorList>
    </citation>
    <scope>NUCLEOTIDE SEQUENCE [LARGE SCALE GENOMIC DNA]</scope>
    <source>
        <strain evidence="1 2">KCTC 12363</strain>
    </source>
</reference>
<name>A0A0H4PDV5_9BACT</name>
<dbReference type="InterPro" id="IPR027417">
    <property type="entry name" value="P-loop_NTPase"/>
</dbReference>
<dbReference type="EMBL" id="CP012040">
    <property type="protein sequence ID" value="AKP52641.1"/>
    <property type="molecule type" value="Genomic_DNA"/>
</dbReference>
<sequence length="326" mass="37228">MISNTEKNRFCFAKKLLNIYPMSYLYTVFGIPIRSEIVLPAFQPLVDNGTENDTIVVKIGKTDGLFSQSITTTRAMCRFNADEFLYEMPKVGKYFVKNGNEIIIQPLTDNMDSVLVFFYSNALAAALFQRNKLLIHASGIIDKNGKVWLFVAPSRVGKSTTALMLHQLGYPLFSDDIVMFHNTANKNMVTPSYPMIRIWQNTLEAQTVFDQESIYQIRPAVEKYGVLFHDTFDPSPREIAGLVFLKIGEEKIEITDLNGKEGFGYLNDNFYRKQWLSGMGKNNLKFKDLTYLAKNTSFWLASRPREMTSFKDFAEAIDKQIISKNG</sequence>
<evidence type="ECO:0000313" key="2">
    <source>
        <dbReference type="Proteomes" id="UP000036520"/>
    </source>
</evidence>
<dbReference type="Gene3D" id="3.40.50.300">
    <property type="entry name" value="P-loop containing nucleotide triphosphate hydrolases"/>
    <property type="match status" value="1"/>
</dbReference>
<dbReference type="AlphaFoldDB" id="A0A0H4PDV5"/>
<dbReference type="Proteomes" id="UP000036520">
    <property type="component" value="Chromosome"/>
</dbReference>
<evidence type="ECO:0000313" key="1">
    <source>
        <dbReference type="EMBL" id="AKP52641.1"/>
    </source>
</evidence>